<dbReference type="PANTHER" id="PTHR31896:SF12">
    <property type="entry name" value="HXXXD-TYPE ACYL-TRANSFERASE FAMILY PROTEIN"/>
    <property type="match status" value="1"/>
</dbReference>
<dbReference type="InterPro" id="IPR023213">
    <property type="entry name" value="CAT-like_dom_sf"/>
</dbReference>
<gene>
    <name evidence="2" type="ORF">EUGRSUZ_F00199</name>
</gene>
<proteinExistence type="predicted"/>
<protein>
    <submittedName>
        <fullName evidence="2">Uncharacterized protein</fullName>
    </submittedName>
</protein>
<dbReference type="Gene3D" id="3.30.559.10">
    <property type="entry name" value="Chloramphenicol acetyltransferase-like domain"/>
    <property type="match status" value="2"/>
</dbReference>
<reference evidence="2" key="1">
    <citation type="submission" date="2013-07" db="EMBL/GenBank/DDBJ databases">
        <title>The genome of Eucalyptus grandis.</title>
        <authorList>
            <person name="Schmutz J."/>
            <person name="Hayes R."/>
            <person name="Myburg A."/>
            <person name="Tuskan G."/>
            <person name="Grattapaglia D."/>
            <person name="Rokhsar D.S."/>
        </authorList>
    </citation>
    <scope>NUCLEOTIDE SEQUENCE</scope>
    <source>
        <tissue evidence="2">Leaf extractions</tissue>
    </source>
</reference>
<dbReference type="Gramene" id="KCW66383">
    <property type="protein sequence ID" value="KCW66383"/>
    <property type="gene ID" value="EUGRSUZ_F00199"/>
</dbReference>
<dbReference type="InterPro" id="IPR051283">
    <property type="entry name" value="Sec_Metabolite_Acyltrans"/>
</dbReference>
<dbReference type="EMBL" id="KK198758">
    <property type="protein sequence ID" value="KCW66383.1"/>
    <property type="molecule type" value="Genomic_DNA"/>
</dbReference>
<dbReference type="OMA" id="HQEVINQ"/>
<keyword evidence="1" id="KW-0808">Transferase</keyword>
<sequence length="264" mass="29303">MNHVVGDGSSFWHFFNSWSEIFQAQEKGTADVVQLSRPLNLTRWFPENHPGAINFHFSTDAIAGLKGEANRQCGTTNISSFQSLTAHVWRCITRASRLPPDQISSCYMTVNNRGRLEPPVPPEYYGNMVTPLRTAATVGELLDRGPGWAARQLHATVAEHNDVKLRKWNGEWIKSPHMYHVGRMFDPCNIMMWGSPRFNMYGNEFGLGKAVALQGGHGNKFDGKVSGYPGRDGGGSIDLEICLSPEKMAVLEDDAEFMTAVTVS</sequence>
<dbReference type="Pfam" id="PF02458">
    <property type="entry name" value="Transferase"/>
    <property type="match status" value="1"/>
</dbReference>
<dbReference type="GO" id="GO:0005737">
    <property type="term" value="C:cytoplasm"/>
    <property type="evidence" value="ECO:0000318"/>
    <property type="project" value="GO_Central"/>
</dbReference>
<dbReference type="PANTHER" id="PTHR31896">
    <property type="entry name" value="FAMILY REGULATORY PROTEIN, PUTATIVE (AFU_ORTHOLOGUE AFUA_3G14730)-RELATED"/>
    <property type="match status" value="1"/>
</dbReference>
<dbReference type="AlphaFoldDB" id="A0A059BJV5"/>
<evidence type="ECO:0000313" key="2">
    <source>
        <dbReference type="EMBL" id="KCW66383.1"/>
    </source>
</evidence>
<organism evidence="2">
    <name type="scientific">Eucalyptus grandis</name>
    <name type="common">Flooded gum</name>
    <dbReference type="NCBI Taxonomy" id="71139"/>
    <lineage>
        <taxon>Eukaryota</taxon>
        <taxon>Viridiplantae</taxon>
        <taxon>Streptophyta</taxon>
        <taxon>Embryophyta</taxon>
        <taxon>Tracheophyta</taxon>
        <taxon>Spermatophyta</taxon>
        <taxon>Magnoliopsida</taxon>
        <taxon>eudicotyledons</taxon>
        <taxon>Gunneridae</taxon>
        <taxon>Pentapetalae</taxon>
        <taxon>rosids</taxon>
        <taxon>malvids</taxon>
        <taxon>Myrtales</taxon>
        <taxon>Myrtaceae</taxon>
        <taxon>Myrtoideae</taxon>
        <taxon>Eucalypteae</taxon>
        <taxon>Eucalyptus</taxon>
    </lineage>
</organism>
<dbReference type="InParanoid" id="A0A059BJV5"/>
<evidence type="ECO:0000256" key="1">
    <source>
        <dbReference type="ARBA" id="ARBA00022679"/>
    </source>
</evidence>
<accession>A0A059BJV5</accession>
<dbReference type="GO" id="GO:0016747">
    <property type="term" value="F:acyltransferase activity, transferring groups other than amino-acyl groups"/>
    <property type="evidence" value="ECO:0000318"/>
    <property type="project" value="GO_Central"/>
</dbReference>
<name>A0A059BJV5_EUCGR</name>